<proteinExistence type="predicted"/>
<comment type="caution">
    <text evidence="3">The sequence shown here is derived from an EMBL/GenBank/DDBJ whole genome shotgun (WGS) entry which is preliminary data.</text>
</comment>
<feature type="compositionally biased region" description="Basic and acidic residues" evidence="1">
    <location>
        <begin position="16"/>
        <end position="31"/>
    </location>
</feature>
<reference evidence="3 4" key="1">
    <citation type="submission" date="2018-03" db="EMBL/GenBank/DDBJ databases">
        <title>Genomes of Pezizomycetes fungi and the evolution of truffles.</title>
        <authorList>
            <person name="Murat C."/>
            <person name="Payen T."/>
            <person name="Noel B."/>
            <person name="Kuo A."/>
            <person name="Martin F.M."/>
        </authorList>
    </citation>
    <scope>NUCLEOTIDE SEQUENCE [LARGE SCALE GENOMIC DNA]</scope>
    <source>
        <strain evidence="3">091103-1</strain>
    </source>
</reference>
<dbReference type="PANTHER" id="PTHR46599">
    <property type="entry name" value="PIGGYBAC TRANSPOSABLE ELEMENT-DERIVED PROTEIN 4"/>
    <property type="match status" value="1"/>
</dbReference>
<organism evidence="3 4">
    <name type="scientific">Tuber magnatum</name>
    <name type="common">white Piedmont truffle</name>
    <dbReference type="NCBI Taxonomy" id="42249"/>
    <lineage>
        <taxon>Eukaryota</taxon>
        <taxon>Fungi</taxon>
        <taxon>Dikarya</taxon>
        <taxon>Ascomycota</taxon>
        <taxon>Pezizomycotina</taxon>
        <taxon>Pezizomycetes</taxon>
        <taxon>Pezizales</taxon>
        <taxon>Tuberaceae</taxon>
        <taxon>Tuber</taxon>
    </lineage>
</organism>
<sequence length="199" mass="23050">MAEQEALYDSEEGEAEFAHLEEYIETARADHEEPEEAETEDEQRGSGSRSEHRPHTTATQLLPTLPPLPVFEPLVQRRHNREPRYPPDFDVNGSALDYFQLFFDNSVFQQLAENANHYASCKGAGNSGSRLWQSTSAAELKIFFGIIIYMGVFPSAQVSDYWKRDNCFPYHRIGMHLSQNRFEQLKRYFHVSLSYQRLP</sequence>
<evidence type="ECO:0000313" key="3">
    <source>
        <dbReference type="EMBL" id="PWW74878.1"/>
    </source>
</evidence>
<dbReference type="STRING" id="42249.A0A317SKN9"/>
<name>A0A317SKN9_9PEZI</name>
<protein>
    <recommendedName>
        <fullName evidence="2">PiggyBac transposable element-derived protein domain-containing protein</fullName>
    </recommendedName>
</protein>
<dbReference type="AlphaFoldDB" id="A0A317SKN9"/>
<gene>
    <name evidence="3" type="ORF">C7212DRAFT_345434</name>
</gene>
<dbReference type="Pfam" id="PF13843">
    <property type="entry name" value="DDE_Tnp_1_7"/>
    <property type="match status" value="1"/>
</dbReference>
<dbReference type="Proteomes" id="UP000246991">
    <property type="component" value="Unassembled WGS sequence"/>
</dbReference>
<evidence type="ECO:0000313" key="4">
    <source>
        <dbReference type="Proteomes" id="UP000246991"/>
    </source>
</evidence>
<accession>A0A317SKN9</accession>
<keyword evidence="4" id="KW-1185">Reference proteome</keyword>
<dbReference type="PANTHER" id="PTHR46599:SF3">
    <property type="entry name" value="PIGGYBAC TRANSPOSABLE ELEMENT-DERIVED PROTEIN 4"/>
    <property type="match status" value="1"/>
</dbReference>
<dbReference type="EMBL" id="PYWC01000055">
    <property type="protein sequence ID" value="PWW74878.1"/>
    <property type="molecule type" value="Genomic_DNA"/>
</dbReference>
<evidence type="ECO:0000259" key="2">
    <source>
        <dbReference type="Pfam" id="PF13843"/>
    </source>
</evidence>
<feature type="region of interest" description="Disordered" evidence="1">
    <location>
        <begin position="1"/>
        <end position="66"/>
    </location>
</feature>
<feature type="compositionally biased region" description="Acidic residues" evidence="1">
    <location>
        <begin position="32"/>
        <end position="41"/>
    </location>
</feature>
<feature type="compositionally biased region" description="Acidic residues" evidence="1">
    <location>
        <begin position="1"/>
        <end position="15"/>
    </location>
</feature>
<dbReference type="OrthoDB" id="5428673at2759"/>
<evidence type="ECO:0000256" key="1">
    <source>
        <dbReference type="SAM" id="MobiDB-lite"/>
    </source>
</evidence>
<feature type="domain" description="PiggyBac transposable element-derived protein" evidence="2">
    <location>
        <begin position="95"/>
        <end position="193"/>
    </location>
</feature>
<dbReference type="InterPro" id="IPR029526">
    <property type="entry name" value="PGBD"/>
</dbReference>